<name>A0A316YQ14_9BASI</name>
<accession>A0A316YQ14</accession>
<dbReference type="AlphaFoldDB" id="A0A316YQ14"/>
<sequence length="623" mass="67215">MASGLFSSSPPRVLSIAGSDPSGGAGIQADIKTMSSLGAYAMSVLTALTAQNTTGVQGIHAVPADFVRQQLSVVRSDVRVDAIKIGMLADADIVNALAAELSQGQASSGLPIVLDPVMVSTSGSLLLSHTAIRDLVDKLLPLCTVLTPNLPEAKELLAHSRRAEEGGQNNFTGGKADNQLATLQSLLAAAKQLCSLGPASTLVKGGHQVMSRATVDAALKELGITELDEDQAGQDILGAEVMNGTLLQQNAEEKVVVIRTDGQPWADVLRLWSQDDGVRDPDVTNVVVDVLYETQPRKYTIFIKPHIEATSTHGTGCTLSSAIATHLAGGDNVAIATHRAIHYVQNAIARGLSDLGKGPGPLNHLAGTTLRPILAPSPVGSQRAPLCGRLIAHSLPYWRRFTRHPFVTKLVEGTLPRESFVWFLRQDYLFLRHYARVWASGASSSSVGRTFERIATFAGIASEMASEAESHVAICKRWGITRDDLESKTRESAATLAYTRFVLDTSRSGDALELLAATGPCLLGYGEAGVWLGREWSRRKAEIKDMDEETKAYGEWIDYYSSKDFLDVVRKGIEDMESYASSDPPSQARLANLQRIWNAAVRLEIGMWDEALDKTLRREIVDP</sequence>
<dbReference type="CDD" id="cd19367">
    <property type="entry name" value="TenA_C_ScTHI20-like"/>
    <property type="match status" value="1"/>
</dbReference>
<feature type="domain" description="Pyridoxamine kinase/Phosphomethylpyrimidine kinase" evidence="2">
    <location>
        <begin position="20"/>
        <end position="230"/>
    </location>
</feature>
<dbReference type="Gene3D" id="1.20.910.10">
    <property type="entry name" value="Heme oxygenase-like"/>
    <property type="match status" value="1"/>
</dbReference>
<dbReference type="InterPro" id="IPR016084">
    <property type="entry name" value="Haem_Oase-like_multi-hlx"/>
</dbReference>
<dbReference type="Pfam" id="PF08543">
    <property type="entry name" value="Phos_pyr_kin"/>
    <property type="match status" value="2"/>
</dbReference>
<dbReference type="OrthoDB" id="10028886at2759"/>
<dbReference type="SUPFAM" id="SSF48613">
    <property type="entry name" value="Heme oxygenase-like"/>
    <property type="match status" value="1"/>
</dbReference>
<dbReference type="CDD" id="cd01169">
    <property type="entry name" value="HMPP_kinase"/>
    <property type="match status" value="1"/>
</dbReference>
<evidence type="ECO:0000259" key="1">
    <source>
        <dbReference type="Pfam" id="PF03070"/>
    </source>
</evidence>
<reference evidence="3 4" key="1">
    <citation type="journal article" date="2018" name="Mol. Biol. Evol.">
        <title>Broad Genomic Sampling Reveals a Smut Pathogenic Ancestry of the Fungal Clade Ustilaginomycotina.</title>
        <authorList>
            <person name="Kijpornyongpan T."/>
            <person name="Mondo S.J."/>
            <person name="Barry K."/>
            <person name="Sandor L."/>
            <person name="Lee J."/>
            <person name="Lipzen A."/>
            <person name="Pangilinan J."/>
            <person name="LaButti K."/>
            <person name="Hainaut M."/>
            <person name="Henrissat B."/>
            <person name="Grigoriev I.V."/>
            <person name="Spatafora J.W."/>
            <person name="Aime M.C."/>
        </authorList>
    </citation>
    <scope>NUCLEOTIDE SEQUENCE [LARGE SCALE GENOMIC DNA]</scope>
    <source>
        <strain evidence="3 4">MCA 4198</strain>
    </source>
</reference>
<gene>
    <name evidence="3" type="ORF">FA10DRAFT_275031</name>
</gene>
<dbReference type="GO" id="GO:0005829">
    <property type="term" value="C:cytosol"/>
    <property type="evidence" value="ECO:0007669"/>
    <property type="project" value="TreeGrafter"/>
</dbReference>
<feature type="domain" description="Thiaminase-2/PQQC" evidence="1">
    <location>
        <begin position="396"/>
        <end position="613"/>
    </location>
</feature>
<dbReference type="InterPro" id="IPR029056">
    <property type="entry name" value="Ribokinase-like"/>
</dbReference>
<dbReference type="PANTHER" id="PTHR20858:SF17">
    <property type="entry name" value="HYDROXYMETHYLPYRIMIDINE_PHOSPHOMETHYLPYRIMIDINE KINASE THI20-RELATED"/>
    <property type="match status" value="1"/>
</dbReference>
<dbReference type="PANTHER" id="PTHR20858">
    <property type="entry name" value="PHOSPHOMETHYLPYRIMIDINE KINASE"/>
    <property type="match status" value="1"/>
</dbReference>
<evidence type="ECO:0000259" key="2">
    <source>
        <dbReference type="Pfam" id="PF08543"/>
    </source>
</evidence>
<dbReference type="InterPro" id="IPR013749">
    <property type="entry name" value="PM/HMP-P_kinase-1"/>
</dbReference>
<dbReference type="Pfam" id="PF03070">
    <property type="entry name" value="TENA_THI-4"/>
    <property type="match status" value="1"/>
</dbReference>
<dbReference type="Proteomes" id="UP000245768">
    <property type="component" value="Unassembled WGS sequence"/>
</dbReference>
<dbReference type="GO" id="GO:0009228">
    <property type="term" value="P:thiamine biosynthetic process"/>
    <property type="evidence" value="ECO:0007669"/>
    <property type="project" value="InterPro"/>
</dbReference>
<dbReference type="EMBL" id="KZ819636">
    <property type="protein sequence ID" value="PWN90133.1"/>
    <property type="molecule type" value="Genomic_DNA"/>
</dbReference>
<dbReference type="SUPFAM" id="SSF53613">
    <property type="entry name" value="Ribokinase-like"/>
    <property type="match status" value="2"/>
</dbReference>
<dbReference type="GO" id="GO:0008972">
    <property type="term" value="F:phosphomethylpyrimidine kinase activity"/>
    <property type="evidence" value="ECO:0007669"/>
    <property type="project" value="InterPro"/>
</dbReference>
<dbReference type="RefSeq" id="XP_025377331.1">
    <property type="nucleotide sequence ID" value="XM_025523247.1"/>
</dbReference>
<keyword evidence="4" id="KW-1185">Reference proteome</keyword>
<feature type="domain" description="Pyridoxamine kinase/Phosphomethylpyrimidine kinase" evidence="2">
    <location>
        <begin position="284"/>
        <end position="363"/>
    </location>
</feature>
<proteinExistence type="predicted"/>
<dbReference type="Gene3D" id="3.40.1190.20">
    <property type="match status" value="1"/>
</dbReference>
<dbReference type="InterPro" id="IPR004305">
    <property type="entry name" value="Thiaminase-2/PQQC"/>
</dbReference>
<dbReference type="GO" id="GO:0008902">
    <property type="term" value="F:hydroxymethylpyrimidine kinase activity"/>
    <property type="evidence" value="ECO:0007669"/>
    <property type="project" value="TreeGrafter"/>
</dbReference>
<dbReference type="InParanoid" id="A0A316YQ14"/>
<organism evidence="3 4">
    <name type="scientific">Acaromyces ingoldii</name>
    <dbReference type="NCBI Taxonomy" id="215250"/>
    <lineage>
        <taxon>Eukaryota</taxon>
        <taxon>Fungi</taxon>
        <taxon>Dikarya</taxon>
        <taxon>Basidiomycota</taxon>
        <taxon>Ustilaginomycotina</taxon>
        <taxon>Exobasidiomycetes</taxon>
        <taxon>Exobasidiales</taxon>
        <taxon>Cryptobasidiaceae</taxon>
        <taxon>Acaromyces</taxon>
    </lineage>
</organism>
<dbReference type="STRING" id="215250.A0A316YQ14"/>
<evidence type="ECO:0000313" key="3">
    <source>
        <dbReference type="EMBL" id="PWN90133.1"/>
    </source>
</evidence>
<dbReference type="InterPro" id="IPR004399">
    <property type="entry name" value="HMP/HMP-P_kinase_dom"/>
</dbReference>
<dbReference type="FunCoup" id="A0A316YQ14">
    <property type="interactions" value="218"/>
</dbReference>
<evidence type="ECO:0000313" key="4">
    <source>
        <dbReference type="Proteomes" id="UP000245768"/>
    </source>
</evidence>
<evidence type="ECO:0008006" key="5">
    <source>
        <dbReference type="Google" id="ProtNLM"/>
    </source>
</evidence>
<dbReference type="GeneID" id="37045163"/>
<protein>
    <recommendedName>
        <fullName evidence="5">Phosphomethylpyrimidine kinase</fullName>
    </recommendedName>
</protein>